<evidence type="ECO:0000256" key="6">
    <source>
        <dbReference type="ARBA" id="ARBA00023002"/>
    </source>
</evidence>
<name>D2QH71_SPILD</name>
<evidence type="ECO:0000256" key="2">
    <source>
        <dbReference type="ARBA" id="ARBA00006214"/>
    </source>
</evidence>
<evidence type="ECO:0000313" key="14">
    <source>
        <dbReference type="Proteomes" id="UP000002028"/>
    </source>
</evidence>
<feature type="domain" description="Thioredoxin-like fold" evidence="12">
    <location>
        <begin position="242"/>
        <end position="387"/>
    </location>
</feature>
<evidence type="ECO:0000256" key="10">
    <source>
        <dbReference type="SAM" id="Phobius"/>
    </source>
</evidence>
<dbReference type="GO" id="GO:0048038">
    <property type="term" value="F:quinone binding"/>
    <property type="evidence" value="ECO:0007669"/>
    <property type="project" value="UniProtKB-KW"/>
</dbReference>
<keyword evidence="9" id="KW-0676">Redox-active center</keyword>
<feature type="transmembrane region" description="Helical" evidence="10">
    <location>
        <begin position="179"/>
        <end position="200"/>
    </location>
</feature>
<dbReference type="Proteomes" id="UP000002028">
    <property type="component" value="Chromosome"/>
</dbReference>
<protein>
    <submittedName>
        <fullName evidence="13">Vitamin K epoxide reductase</fullName>
    </submittedName>
</protein>
<evidence type="ECO:0000256" key="7">
    <source>
        <dbReference type="ARBA" id="ARBA00023136"/>
    </source>
</evidence>
<keyword evidence="5 10" id="KW-1133">Transmembrane helix</keyword>
<feature type="transmembrane region" description="Helical" evidence="10">
    <location>
        <begin position="121"/>
        <end position="140"/>
    </location>
</feature>
<dbReference type="SUPFAM" id="SSF52833">
    <property type="entry name" value="Thioredoxin-like"/>
    <property type="match status" value="1"/>
</dbReference>
<organism evidence="13 14">
    <name type="scientific">Spirosoma linguale (strain ATCC 33905 / DSM 74 / LMG 10896 / Claus 1)</name>
    <dbReference type="NCBI Taxonomy" id="504472"/>
    <lineage>
        <taxon>Bacteria</taxon>
        <taxon>Pseudomonadati</taxon>
        <taxon>Bacteroidota</taxon>
        <taxon>Cytophagia</taxon>
        <taxon>Cytophagales</taxon>
        <taxon>Cytophagaceae</taxon>
        <taxon>Spirosoma</taxon>
    </lineage>
</organism>
<dbReference type="GO" id="GO:0016020">
    <property type="term" value="C:membrane"/>
    <property type="evidence" value="ECO:0007669"/>
    <property type="project" value="UniProtKB-SubCell"/>
</dbReference>
<evidence type="ECO:0000256" key="4">
    <source>
        <dbReference type="ARBA" id="ARBA00022719"/>
    </source>
</evidence>
<evidence type="ECO:0000259" key="12">
    <source>
        <dbReference type="Pfam" id="PF13462"/>
    </source>
</evidence>
<gene>
    <name evidence="13" type="ordered locus">Slin_0774</name>
</gene>
<evidence type="ECO:0000313" key="13">
    <source>
        <dbReference type="EMBL" id="ADB36837.1"/>
    </source>
</evidence>
<accession>D2QH71</accession>
<dbReference type="eggNOG" id="COG1651">
    <property type="taxonomic scope" value="Bacteria"/>
</dbReference>
<comment type="subcellular location">
    <subcellularLocation>
        <location evidence="1">Membrane</location>
        <topology evidence="1">Multi-pass membrane protein</topology>
    </subcellularLocation>
</comment>
<reference evidence="13 14" key="1">
    <citation type="journal article" date="2010" name="Stand. Genomic Sci.">
        <title>Complete genome sequence of Spirosoma linguale type strain (1).</title>
        <authorList>
            <person name="Lail K."/>
            <person name="Sikorski J."/>
            <person name="Saunders E."/>
            <person name="Lapidus A."/>
            <person name="Glavina Del Rio T."/>
            <person name="Copeland A."/>
            <person name="Tice H."/>
            <person name="Cheng J.-F."/>
            <person name="Lucas S."/>
            <person name="Nolan M."/>
            <person name="Bruce D."/>
            <person name="Goodwin L."/>
            <person name="Pitluck S."/>
            <person name="Ivanova N."/>
            <person name="Mavromatis K."/>
            <person name="Ovchinnikova G."/>
            <person name="Pati A."/>
            <person name="Chen A."/>
            <person name="Palaniappan K."/>
            <person name="Land M."/>
            <person name="Hauser L."/>
            <person name="Chang Y.-J."/>
            <person name="Jeffries C.D."/>
            <person name="Chain P."/>
            <person name="Brettin T."/>
            <person name="Detter J.C."/>
            <person name="Schuetze A."/>
            <person name="Rohde M."/>
            <person name="Tindall B.J."/>
            <person name="Goeker M."/>
            <person name="Bristow J."/>
            <person name="Eisen J.A."/>
            <person name="Markowitz V."/>
            <person name="Hugenholtz P."/>
            <person name="Kyrpides N.C."/>
            <person name="Klenk H.-P."/>
            <person name="Chen F."/>
        </authorList>
    </citation>
    <scope>NUCLEOTIDE SEQUENCE [LARGE SCALE GENOMIC DNA]</scope>
    <source>
        <strain evidence="14">ATCC 33905 / DSM 74 / LMG 10896 / Claus 1</strain>
    </source>
</reference>
<evidence type="ECO:0000256" key="1">
    <source>
        <dbReference type="ARBA" id="ARBA00004141"/>
    </source>
</evidence>
<dbReference type="EMBL" id="CP001769">
    <property type="protein sequence ID" value="ADB36837.1"/>
    <property type="molecule type" value="Genomic_DNA"/>
</dbReference>
<comment type="similarity">
    <text evidence="2">Belongs to the VKOR family.</text>
</comment>
<evidence type="ECO:0000256" key="3">
    <source>
        <dbReference type="ARBA" id="ARBA00022692"/>
    </source>
</evidence>
<keyword evidence="7 10" id="KW-0472">Membrane</keyword>
<feature type="domain" description="Vitamin K epoxide reductase" evidence="11">
    <location>
        <begin position="32"/>
        <end position="159"/>
    </location>
</feature>
<dbReference type="InterPro" id="IPR012932">
    <property type="entry name" value="VKOR"/>
</dbReference>
<dbReference type="Pfam" id="PF07884">
    <property type="entry name" value="VKOR"/>
    <property type="match status" value="1"/>
</dbReference>
<dbReference type="Gene3D" id="1.20.1440.130">
    <property type="entry name" value="VKOR domain"/>
    <property type="match status" value="1"/>
</dbReference>
<dbReference type="STRING" id="504472.Slin_0774"/>
<evidence type="ECO:0000256" key="8">
    <source>
        <dbReference type="ARBA" id="ARBA00023157"/>
    </source>
</evidence>
<dbReference type="HOGENOM" id="CLU_037935_0_0_10"/>
<keyword evidence="4" id="KW-0874">Quinone</keyword>
<sequence>MARLYWLASLLLITGLVLLSIRQNLTWPDCFLLLTKTIGFTLSGLLVAKQLGSKNAFTDRLCRINSKTSCDNVLNSPAAKLWGWLSWADIGLLYFAGGLLTLLVSPLDPKGGVFFPTSRPLLNGLALLAVPYTLFSVYYQARVVRQWCSLCLGVQVILLGEGIIAISERSTLPTVVAPYLLLMTAFLLPIIAWVLIKPVLLTAQKSRREHDELMRFKRNPALFRAMLMQQPQMPPIPADLNPILLGNPNAEHTITVVTNPYCGPCAKTHKDVVKLLDRNNNLNARILFTCDGADGLTTQVAIYTMALAEQGNESVALTDWYEQPEKNVDAWAKKYPVITDAARWVDAANQQRDWCMMAGIVATPTVYIDSYQLPTLYKLDRLQWLINELEPVLDNQQLPV</sequence>
<keyword evidence="14" id="KW-1185">Reference proteome</keyword>
<feature type="transmembrane region" description="Helical" evidence="10">
    <location>
        <begin position="81"/>
        <end position="101"/>
    </location>
</feature>
<dbReference type="Pfam" id="PF13462">
    <property type="entry name" value="Thioredoxin_4"/>
    <property type="match status" value="1"/>
</dbReference>
<dbReference type="AlphaFoldDB" id="D2QH71"/>
<dbReference type="InterPro" id="IPR036249">
    <property type="entry name" value="Thioredoxin-like_sf"/>
</dbReference>
<dbReference type="PROSITE" id="PS00194">
    <property type="entry name" value="THIOREDOXIN_1"/>
    <property type="match status" value="1"/>
</dbReference>
<feature type="transmembrane region" description="Helical" evidence="10">
    <location>
        <begin position="147"/>
        <end position="167"/>
    </location>
</feature>
<proteinExistence type="inferred from homology"/>
<dbReference type="Gene3D" id="3.40.30.10">
    <property type="entry name" value="Glutaredoxin"/>
    <property type="match status" value="1"/>
</dbReference>
<dbReference type="GO" id="GO:0016491">
    <property type="term" value="F:oxidoreductase activity"/>
    <property type="evidence" value="ECO:0007669"/>
    <property type="project" value="UniProtKB-KW"/>
</dbReference>
<evidence type="ECO:0000256" key="9">
    <source>
        <dbReference type="ARBA" id="ARBA00023284"/>
    </source>
</evidence>
<dbReference type="CDD" id="cd12921">
    <property type="entry name" value="VKOR_4"/>
    <property type="match status" value="1"/>
</dbReference>
<dbReference type="KEGG" id="sli:Slin_0774"/>
<evidence type="ECO:0000256" key="5">
    <source>
        <dbReference type="ARBA" id="ARBA00022989"/>
    </source>
</evidence>
<keyword evidence="3 10" id="KW-0812">Transmembrane</keyword>
<evidence type="ECO:0000259" key="11">
    <source>
        <dbReference type="Pfam" id="PF07884"/>
    </source>
</evidence>
<dbReference type="InterPro" id="IPR038354">
    <property type="entry name" value="VKOR_sf"/>
</dbReference>
<dbReference type="InterPro" id="IPR017937">
    <property type="entry name" value="Thioredoxin_CS"/>
</dbReference>
<keyword evidence="6" id="KW-0560">Oxidoreductase</keyword>
<keyword evidence="8" id="KW-1015">Disulfide bond</keyword>
<dbReference type="InterPro" id="IPR012336">
    <property type="entry name" value="Thioredoxin-like_fold"/>
</dbReference>